<evidence type="ECO:0000256" key="1">
    <source>
        <dbReference type="ARBA" id="ARBA00008779"/>
    </source>
</evidence>
<dbReference type="InterPro" id="IPR024607">
    <property type="entry name" value="Sulfatase_CS"/>
</dbReference>
<evidence type="ECO:0000256" key="4">
    <source>
        <dbReference type="ARBA" id="ARBA00023180"/>
    </source>
</evidence>
<name>A0ABR2VC96_9PEZI</name>
<dbReference type="InterPro" id="IPR017850">
    <property type="entry name" value="Alkaline_phosphatase_core_sf"/>
</dbReference>
<protein>
    <recommendedName>
        <fullName evidence="5">Arylsulfatase</fullName>
        <shortName evidence="5">AS</shortName>
        <ecNumber evidence="5">3.1.6.1</ecNumber>
    </recommendedName>
    <alternativeName>
        <fullName evidence="5">Aryl-sulfate sulphohydrolase</fullName>
    </alternativeName>
</protein>
<dbReference type="EC" id="3.1.6.1" evidence="5"/>
<feature type="chain" id="PRO_5046462737" description="Arylsulfatase" evidence="6">
    <location>
        <begin position="25"/>
        <end position="595"/>
    </location>
</feature>
<dbReference type="PROSITE" id="PS00523">
    <property type="entry name" value="SULFATASE_1"/>
    <property type="match status" value="1"/>
</dbReference>
<dbReference type="InterPro" id="IPR000917">
    <property type="entry name" value="Sulfatase_N"/>
</dbReference>
<evidence type="ECO:0000256" key="6">
    <source>
        <dbReference type="SAM" id="SignalP"/>
    </source>
</evidence>
<dbReference type="PANTHER" id="PTHR43108:SF8">
    <property type="entry name" value="SD21168P"/>
    <property type="match status" value="1"/>
</dbReference>
<gene>
    <name evidence="8" type="ORF">SUNI508_03408</name>
</gene>
<comment type="catalytic activity">
    <reaction evidence="5">
        <text>an aryl sulfate + H2O = a phenol + sulfate + H(+)</text>
        <dbReference type="Rhea" id="RHEA:17261"/>
        <dbReference type="ChEBI" id="CHEBI:15377"/>
        <dbReference type="ChEBI" id="CHEBI:15378"/>
        <dbReference type="ChEBI" id="CHEBI:16189"/>
        <dbReference type="ChEBI" id="CHEBI:33853"/>
        <dbReference type="ChEBI" id="CHEBI:140317"/>
        <dbReference type="EC" id="3.1.6.1"/>
    </reaction>
</comment>
<keyword evidence="2 6" id="KW-0732">Signal</keyword>
<accession>A0ABR2VC96</accession>
<dbReference type="Pfam" id="PF00884">
    <property type="entry name" value="Sulfatase"/>
    <property type="match status" value="1"/>
</dbReference>
<reference evidence="8 9" key="1">
    <citation type="journal article" date="2024" name="J. Plant Pathol.">
        <title>Sequence and assembly of the genome of Seiridium unicorne, isolate CBS 538.82, causal agent of cypress canker disease.</title>
        <authorList>
            <person name="Scali E."/>
            <person name="Rocca G.D."/>
            <person name="Danti R."/>
            <person name="Garbelotto M."/>
            <person name="Barberini S."/>
            <person name="Baroncelli R."/>
            <person name="Emiliani G."/>
        </authorList>
    </citation>
    <scope>NUCLEOTIDE SEQUENCE [LARGE SCALE GENOMIC DNA]</scope>
    <source>
        <strain evidence="8 9">BM-138-508</strain>
    </source>
</reference>
<dbReference type="Gene3D" id="3.40.720.10">
    <property type="entry name" value="Alkaline Phosphatase, subunit A"/>
    <property type="match status" value="1"/>
</dbReference>
<evidence type="ECO:0000256" key="5">
    <source>
        <dbReference type="PIRNR" id="PIRNR000972"/>
    </source>
</evidence>
<dbReference type="CDD" id="cd16147">
    <property type="entry name" value="G6S"/>
    <property type="match status" value="1"/>
</dbReference>
<evidence type="ECO:0000256" key="3">
    <source>
        <dbReference type="ARBA" id="ARBA00022801"/>
    </source>
</evidence>
<feature type="domain" description="Sulfatase N-terminal" evidence="7">
    <location>
        <begin position="51"/>
        <end position="397"/>
    </location>
</feature>
<comment type="similarity">
    <text evidence="1 5">Belongs to the sulfatase family.</text>
</comment>
<evidence type="ECO:0000259" key="7">
    <source>
        <dbReference type="Pfam" id="PF00884"/>
    </source>
</evidence>
<dbReference type="PANTHER" id="PTHR43108">
    <property type="entry name" value="N-ACETYLGLUCOSAMINE-6-SULFATASE FAMILY MEMBER"/>
    <property type="match status" value="1"/>
</dbReference>
<evidence type="ECO:0000313" key="9">
    <source>
        <dbReference type="Proteomes" id="UP001408356"/>
    </source>
</evidence>
<dbReference type="InterPro" id="IPR012083">
    <property type="entry name" value="Arylsulfatase"/>
</dbReference>
<keyword evidence="4" id="KW-0325">Glycoprotein</keyword>
<dbReference type="SUPFAM" id="SSF53649">
    <property type="entry name" value="Alkaline phosphatase-like"/>
    <property type="match status" value="1"/>
</dbReference>
<comment type="caution">
    <text evidence="8">The sequence shown here is derived from an EMBL/GenBank/DDBJ whole genome shotgun (WGS) entry which is preliminary data.</text>
</comment>
<feature type="signal peptide" evidence="6">
    <location>
        <begin position="1"/>
        <end position="24"/>
    </location>
</feature>
<evidence type="ECO:0000256" key="2">
    <source>
        <dbReference type="ARBA" id="ARBA00022729"/>
    </source>
</evidence>
<evidence type="ECO:0000313" key="8">
    <source>
        <dbReference type="EMBL" id="KAK9424532.1"/>
    </source>
</evidence>
<dbReference type="Proteomes" id="UP001408356">
    <property type="component" value="Unassembled WGS sequence"/>
</dbReference>
<keyword evidence="3 5" id="KW-0378">Hydrolase</keyword>
<sequence length="595" mass="65916">MRALHQLTAIGLCNLALSIHVVAAFDSDLQHVMSSAGKRPTELGTGKPKGKNIVFILSDDQDLTMDSVSYMPLLKSHIIDKGASFDNHFTTTAICCPSRVALWTGKQPHNTNVTDVSPPYGGYPKFISQGLNENYLPVWLQEAGYQTYYTGKLFNAHTIYNYDSPHVAGWTSSDFLLDPGTYSYLNPIYQKNHDQPVRHQGSHTSDLISEKASGLLREAISSEEPFFLAVAPIGPHSNIDANTGGPPQMTQPIPLERHADLFKSTKVPRTKNFNPEEASGVSWINKLARINETGVSYLDEFYQARLQALQGVDELVERLVTELEAAGILNETYIIYTADNGYHLGQHRLPPGKECGFEEDIRVPFVIRGPGIPAGMVESAVTTHIDLAPTLLRLAGIELRSDFDGTPIPLPSDEPGTVIRHEHVGVEYWGTAIAEGTLGGFDGNGQIVMKNNTYKAIRLIGEGYNIYYSVWCNNEHEFYDIENDPGQMVNLYSEARPSKTSFLGRDLTTVIDRLDALQIVMKSCRGETCVKPWKVLHPDGGVESLADALNHTYDAFYEDQVKVSFDRCAGGYIIDAEGPQHGYSYRKGGAWHMWT</sequence>
<dbReference type="EMBL" id="JARVKF010000035">
    <property type="protein sequence ID" value="KAK9424532.1"/>
    <property type="molecule type" value="Genomic_DNA"/>
</dbReference>
<organism evidence="8 9">
    <name type="scientific">Seiridium unicorne</name>
    <dbReference type="NCBI Taxonomy" id="138068"/>
    <lineage>
        <taxon>Eukaryota</taxon>
        <taxon>Fungi</taxon>
        <taxon>Dikarya</taxon>
        <taxon>Ascomycota</taxon>
        <taxon>Pezizomycotina</taxon>
        <taxon>Sordariomycetes</taxon>
        <taxon>Xylariomycetidae</taxon>
        <taxon>Amphisphaeriales</taxon>
        <taxon>Sporocadaceae</taxon>
        <taxon>Seiridium</taxon>
    </lineage>
</organism>
<proteinExistence type="inferred from homology"/>
<keyword evidence="9" id="KW-1185">Reference proteome</keyword>
<dbReference type="PIRSF" id="PIRSF000972">
    <property type="entry name" value="Arylsulf_plant"/>
    <property type="match status" value="1"/>
</dbReference>